<comment type="similarity">
    <text evidence="2">Belongs to the bacterial solute-binding protein 1 family.</text>
</comment>
<evidence type="ECO:0000256" key="1">
    <source>
        <dbReference type="ARBA" id="ARBA00004196"/>
    </source>
</evidence>
<keyword evidence="3" id="KW-0813">Transport</keyword>
<dbReference type="InterPro" id="IPR050490">
    <property type="entry name" value="Bact_solute-bd_prot1"/>
</dbReference>
<evidence type="ECO:0000313" key="7">
    <source>
        <dbReference type="Proteomes" id="UP000183410"/>
    </source>
</evidence>
<dbReference type="Pfam" id="PF01547">
    <property type="entry name" value="SBP_bac_1"/>
    <property type="match status" value="1"/>
</dbReference>
<dbReference type="EMBL" id="FONN01000018">
    <property type="protein sequence ID" value="SFF20583.1"/>
    <property type="molecule type" value="Genomic_DNA"/>
</dbReference>
<evidence type="ECO:0000313" key="6">
    <source>
        <dbReference type="EMBL" id="SFF20583.1"/>
    </source>
</evidence>
<gene>
    <name evidence="6" type="ORF">SAMN04487969_11817</name>
</gene>
<reference evidence="7" key="1">
    <citation type="submission" date="2016-10" db="EMBL/GenBank/DDBJ databases">
        <authorList>
            <person name="Varghese N."/>
            <person name="Submissions S."/>
        </authorList>
    </citation>
    <scope>NUCLEOTIDE SEQUENCE [LARGE SCALE GENOMIC DNA]</scope>
    <source>
        <strain evidence="7">CGMCC 1.10223</strain>
    </source>
</reference>
<keyword evidence="7" id="KW-1185">Reference proteome</keyword>
<sequence>MKITKKAVLSLLLLGFAGTSLAGCSGTSDSPNESAAESNGGANPVTIKWYVTSGTSNQPTTKQILADYKAESGVTVALQVVPGDGEAIYKKIDVDLSAGGDVDLITIQNPIVHAKYATNDWLLPLNDIYKEEGYDYEAEFGKNLTKFNGDTVYTLPDGVVSWVVFYNKKIFDDANVPYPKGEWTWDEYIETAKKLTNASKGIYGSSMPDYDSILYLLAQQRGINGYKADGSSNYDDPAFKEALQWYGDLGNTLKIQPSWLEIKSKKIPYDTFMTGKYGMQFIGSWFSFAPQDLKSYPRDWKVGVTQIPIDPQGKNSIGSSGGIAVNKASKHPKEAADFVKWFAKNNYKYSGGMTAQVNLSDEEANKIFTDMASKYPASDGITSEELKAALLTPNLGIVPEKITGTIPTEYGNIILQEGELYLVGQKSLDDTINAIKTRADEAIKKQSTVN</sequence>
<evidence type="ECO:0000256" key="5">
    <source>
        <dbReference type="SAM" id="SignalP"/>
    </source>
</evidence>
<dbReference type="PANTHER" id="PTHR43649">
    <property type="entry name" value="ARABINOSE-BINDING PROTEIN-RELATED"/>
    <property type="match status" value="1"/>
</dbReference>
<keyword evidence="4 5" id="KW-0732">Signal</keyword>
<keyword evidence="6" id="KW-0762">Sugar transport</keyword>
<comment type="subcellular location">
    <subcellularLocation>
        <location evidence="1">Cell envelope</location>
    </subcellularLocation>
</comment>
<evidence type="ECO:0000256" key="2">
    <source>
        <dbReference type="ARBA" id="ARBA00008520"/>
    </source>
</evidence>
<protein>
    <submittedName>
        <fullName evidence="6">Multiple sugar transport system substrate-binding protein</fullName>
    </submittedName>
</protein>
<dbReference type="PROSITE" id="PS51257">
    <property type="entry name" value="PROKAR_LIPOPROTEIN"/>
    <property type="match status" value="1"/>
</dbReference>
<dbReference type="RefSeq" id="WP_046229262.1">
    <property type="nucleotide sequence ID" value="NZ_FONN01000018.1"/>
</dbReference>
<dbReference type="PANTHER" id="PTHR43649:SF31">
    <property type="entry name" value="SN-GLYCEROL-3-PHOSPHATE-BINDING PERIPLASMIC PROTEIN UGPB"/>
    <property type="match status" value="1"/>
</dbReference>
<dbReference type="Gene3D" id="3.40.190.10">
    <property type="entry name" value="Periplasmic binding protein-like II"/>
    <property type="match status" value="1"/>
</dbReference>
<proteinExistence type="inferred from homology"/>
<evidence type="ECO:0000256" key="4">
    <source>
        <dbReference type="ARBA" id="ARBA00022729"/>
    </source>
</evidence>
<feature type="chain" id="PRO_5010176587" evidence="5">
    <location>
        <begin position="23"/>
        <end position="450"/>
    </location>
</feature>
<organism evidence="6 7">
    <name type="scientific">Paenibacillus algorifonticola</name>
    <dbReference type="NCBI Taxonomy" id="684063"/>
    <lineage>
        <taxon>Bacteria</taxon>
        <taxon>Bacillati</taxon>
        <taxon>Bacillota</taxon>
        <taxon>Bacilli</taxon>
        <taxon>Bacillales</taxon>
        <taxon>Paenibacillaceae</taxon>
        <taxon>Paenibacillus</taxon>
    </lineage>
</organism>
<name>A0A1I2GTT1_9BACL</name>
<dbReference type="Proteomes" id="UP000183410">
    <property type="component" value="Unassembled WGS sequence"/>
</dbReference>
<accession>A0A1I2GTT1</accession>
<dbReference type="GO" id="GO:0030313">
    <property type="term" value="C:cell envelope"/>
    <property type="evidence" value="ECO:0007669"/>
    <property type="project" value="UniProtKB-SubCell"/>
</dbReference>
<dbReference type="SUPFAM" id="SSF53850">
    <property type="entry name" value="Periplasmic binding protein-like II"/>
    <property type="match status" value="1"/>
</dbReference>
<feature type="signal peptide" evidence="5">
    <location>
        <begin position="1"/>
        <end position="22"/>
    </location>
</feature>
<dbReference type="AlphaFoldDB" id="A0A1I2GTT1"/>
<dbReference type="InterPro" id="IPR006059">
    <property type="entry name" value="SBP"/>
</dbReference>
<evidence type="ECO:0000256" key="3">
    <source>
        <dbReference type="ARBA" id="ARBA00022448"/>
    </source>
</evidence>